<dbReference type="InterPro" id="IPR026888">
    <property type="entry name" value="AcetylCoA_hyd_C"/>
</dbReference>
<evidence type="ECO:0000259" key="1">
    <source>
        <dbReference type="Pfam" id="PF13336"/>
    </source>
</evidence>
<dbReference type="AlphaFoldDB" id="A0A2T5P664"/>
<accession>A0A2T5P664</accession>
<proteinExistence type="predicted"/>
<dbReference type="Proteomes" id="UP000244064">
    <property type="component" value="Unassembled WGS sequence"/>
</dbReference>
<keyword evidence="2" id="KW-0378">Hydrolase</keyword>
<evidence type="ECO:0000313" key="2">
    <source>
        <dbReference type="EMBL" id="PTU73185.1"/>
    </source>
</evidence>
<dbReference type="Pfam" id="PF13336">
    <property type="entry name" value="AcetylCoA_hyd_C"/>
    <property type="match status" value="1"/>
</dbReference>
<dbReference type="OrthoDB" id="9801795at2"/>
<dbReference type="GO" id="GO:0016787">
    <property type="term" value="F:hydrolase activity"/>
    <property type="evidence" value="ECO:0007669"/>
    <property type="project" value="UniProtKB-KW"/>
</dbReference>
<organism evidence="2 3">
    <name type="scientific">Pseudomonas mangrovi</name>
    <dbReference type="NCBI Taxonomy" id="2161748"/>
    <lineage>
        <taxon>Bacteria</taxon>
        <taxon>Pseudomonadati</taxon>
        <taxon>Pseudomonadota</taxon>
        <taxon>Gammaproteobacteria</taxon>
        <taxon>Pseudomonadales</taxon>
        <taxon>Pseudomonadaceae</taxon>
        <taxon>Pseudomonas</taxon>
    </lineage>
</organism>
<comment type="caution">
    <text evidence="2">The sequence shown here is derived from an EMBL/GenBank/DDBJ whole genome shotgun (WGS) entry which is preliminary data.</text>
</comment>
<dbReference type="RefSeq" id="WP_108109096.1">
    <property type="nucleotide sequence ID" value="NZ_QASN01000021.1"/>
</dbReference>
<gene>
    <name evidence="2" type="ORF">DBO85_17580</name>
</gene>
<keyword evidence="3" id="KW-1185">Reference proteome</keyword>
<reference evidence="2 3" key="1">
    <citation type="submission" date="2018-04" db="EMBL/GenBank/DDBJ databases">
        <title>Pseudomonas sp. nov., isolated from mangrove soil.</title>
        <authorList>
            <person name="Chen C."/>
        </authorList>
    </citation>
    <scope>NUCLEOTIDE SEQUENCE [LARGE SCALE GENOMIC DNA]</scope>
    <source>
        <strain evidence="2 3">TC-11</strain>
    </source>
</reference>
<dbReference type="InterPro" id="IPR038460">
    <property type="entry name" value="AcetylCoA_hyd_C_sf"/>
</dbReference>
<dbReference type="Gene3D" id="3.40.1080.10">
    <property type="entry name" value="Glutaconate Coenzyme A-transferase"/>
    <property type="match status" value="1"/>
</dbReference>
<dbReference type="GO" id="GO:0006083">
    <property type="term" value="P:acetate metabolic process"/>
    <property type="evidence" value="ECO:0007669"/>
    <property type="project" value="InterPro"/>
</dbReference>
<dbReference type="PANTHER" id="PTHR21432:SF20">
    <property type="entry name" value="ACETYL-COA HYDROLASE"/>
    <property type="match status" value="1"/>
</dbReference>
<sequence length="696" mass="77429">MGLPLGLGKPNRFVNALYQRIRQLPERELIIYTALSLARPQPDSELEQRFAGPFLRRIYDDHVELDYLTDLRCGELPANVHVEEFYLQPASQLQNEQAQQNYVSLNYSQVARDLQRKGVNLIAQLVAQDPLRPGQLSLSCNPDITLDLLPGLRARREAGETILCIAQPHVDLPYMGGDAELAVSEFDLLLGPLERHRLFSTPNLPVTLQDHAIGLHVSALVRDGGSLQLGIGAMADAVTAALLARQTDNAAYRALLECMQVPQRWTGLVDREGGLEPFEQGLYACSEMFVHGLLALLEAGVLGRAVYPHEQLQRLADCGALDAEGRLADPTRLHHIGLTTLSDEQTLRWLQKHALLDAAVVREGEQLLLPDGSRLPLQLDESALFAGLQPWLGRAAGGVLMHGGFFLGPQDFYRRLREMDGVTRQSIGMTAISYINQLYGDEPLKRLQRREARFINSSFVVTLLGASAADQLEDGRVLSGVGGQYDFVAQAHELEGARSIQMLRSWRESGGEISSNLRWDYRHATIPRHLRDIVVTEYGIADLRGKSDAEVIEALLKIADSRFQDELIEAAQKAGKLGGDFVLAEEYRQNTPERLQSLRDEFPHLFVEFPLGCDFTEQEQELLRALRWLKSKLKLSEILELGAATLFDQPDPQCYAGHLQRMGLEQPEGLREQLYRKLLLAGLGATAQKQASEAGG</sequence>
<protein>
    <submittedName>
        <fullName evidence="2">Acetyl-CoA hydrolase</fullName>
    </submittedName>
</protein>
<name>A0A2T5P664_9PSED</name>
<dbReference type="Gene3D" id="3.30.750.70">
    <property type="entry name" value="4-hydroxybutyrate coenzyme like domains"/>
    <property type="match status" value="1"/>
</dbReference>
<dbReference type="InterPro" id="IPR037171">
    <property type="entry name" value="NagB/RpiA_transferase-like"/>
</dbReference>
<dbReference type="Gene3D" id="3.40.1080.20">
    <property type="entry name" value="Acetyl-CoA hydrolase/transferase C-terminal domain"/>
    <property type="match status" value="1"/>
</dbReference>
<feature type="domain" description="Acetyl-CoA hydrolase/transferase C-terminal" evidence="1">
    <location>
        <begin position="408"/>
        <end position="571"/>
    </location>
</feature>
<dbReference type="InterPro" id="IPR046433">
    <property type="entry name" value="ActCoA_hydro"/>
</dbReference>
<dbReference type="EMBL" id="QASN01000021">
    <property type="protein sequence ID" value="PTU73185.1"/>
    <property type="molecule type" value="Genomic_DNA"/>
</dbReference>
<dbReference type="PANTHER" id="PTHR21432">
    <property type="entry name" value="ACETYL-COA HYDROLASE-RELATED"/>
    <property type="match status" value="1"/>
</dbReference>
<evidence type="ECO:0000313" key="3">
    <source>
        <dbReference type="Proteomes" id="UP000244064"/>
    </source>
</evidence>
<dbReference type="GO" id="GO:0008775">
    <property type="term" value="F:acetate CoA-transferase activity"/>
    <property type="evidence" value="ECO:0007669"/>
    <property type="project" value="InterPro"/>
</dbReference>
<dbReference type="SUPFAM" id="SSF100950">
    <property type="entry name" value="NagB/RpiA/CoA transferase-like"/>
    <property type="match status" value="1"/>
</dbReference>